<gene>
    <name evidence="13" type="primary">dnaN</name>
    <name evidence="13" type="ORF">ACFFSA_50385</name>
</gene>
<evidence type="ECO:0000256" key="8">
    <source>
        <dbReference type="ARBA" id="ARBA00023125"/>
    </source>
</evidence>
<feature type="compositionally biased region" description="Low complexity" evidence="9">
    <location>
        <begin position="74"/>
        <end position="87"/>
    </location>
</feature>
<feature type="compositionally biased region" description="Acidic residues" evidence="9">
    <location>
        <begin position="34"/>
        <end position="51"/>
    </location>
</feature>
<evidence type="ECO:0000256" key="9">
    <source>
        <dbReference type="SAM" id="MobiDB-lite"/>
    </source>
</evidence>
<dbReference type="InterPro" id="IPR022634">
    <property type="entry name" value="DNA_polIII_beta_N"/>
</dbReference>
<sequence length="508" mass="54258">MPEVESAPHVDTGAESTPEVEVESEPQSALTAEPEPEEDPLVPEAELETEPETAIGPEVEDEPAANADGEPGAESEPQAEAATATAPEPEPTAEPEVGEAESEPETDVEAKPTRPRPRRKKDAPPPVHFRAVREELAQAVSWVARCLPQNPVVPALAGIRLDLAGGKLKLSAYDYEASAEAIIDVSTDRPAELLLPGHLLAEITKALADYEVYGSIDGVKVSLSCGDAHFTLTTMPVEDYPDLPEMPPPAGRVAGHAFATAVGQTVVAAGKDETLAMLTGVRFEIEGDAVTMAATDRFRLAVSQLAWRSAEPDITTAVVVPSRLLASASKSFAAVHDVEIGVTRDAEHGGQLLGISGGGRRTTVRLLEPEYPKYRNFVPPEFPYEADLNTAQLLAAVKRVTLVAGRGSPVRLAFHKDNSLLVSAGDGDSHAFEKLPVGWPEETFAIAFNYELLLEGLSAVRCPVTRFRMTEPTKPTVLVGVVPAEKGGEIPEHVMDSYTYLIMPMRVA</sequence>
<comment type="caution">
    <text evidence="13">The sequence shown here is derived from an EMBL/GenBank/DDBJ whole genome shotgun (WGS) entry which is preliminary data.</text>
</comment>
<dbReference type="InterPro" id="IPR022635">
    <property type="entry name" value="DNA_polIII_beta_C"/>
</dbReference>
<protein>
    <submittedName>
        <fullName evidence="13">DNA polymerase III subunit beta</fullName>
        <ecNumber evidence="13">2.7.7.7</ecNumber>
    </submittedName>
</protein>
<dbReference type="EC" id="2.7.7.7" evidence="13"/>
<dbReference type="Pfam" id="PF00712">
    <property type="entry name" value="DNA_pol3_beta"/>
    <property type="match status" value="1"/>
</dbReference>
<organism evidence="13 14">
    <name type="scientific">Nonomuraea helvata</name>
    <dbReference type="NCBI Taxonomy" id="37484"/>
    <lineage>
        <taxon>Bacteria</taxon>
        <taxon>Bacillati</taxon>
        <taxon>Actinomycetota</taxon>
        <taxon>Actinomycetes</taxon>
        <taxon>Streptosporangiales</taxon>
        <taxon>Streptosporangiaceae</taxon>
        <taxon>Nonomuraea</taxon>
    </lineage>
</organism>
<evidence type="ECO:0000313" key="13">
    <source>
        <dbReference type="EMBL" id="MFB9631320.1"/>
    </source>
</evidence>
<evidence type="ECO:0000259" key="10">
    <source>
        <dbReference type="Pfam" id="PF00712"/>
    </source>
</evidence>
<reference evidence="13 14" key="1">
    <citation type="submission" date="2024-09" db="EMBL/GenBank/DDBJ databases">
        <authorList>
            <person name="Sun Q."/>
            <person name="Mori K."/>
        </authorList>
    </citation>
    <scope>NUCLEOTIDE SEQUENCE [LARGE SCALE GENOMIC DNA]</scope>
    <source>
        <strain evidence="13 14">JCM 3143</strain>
    </source>
</reference>
<evidence type="ECO:0000313" key="14">
    <source>
        <dbReference type="Proteomes" id="UP001589532"/>
    </source>
</evidence>
<evidence type="ECO:0000256" key="2">
    <source>
        <dbReference type="ARBA" id="ARBA00010752"/>
    </source>
</evidence>
<keyword evidence="3" id="KW-0963">Cytoplasm</keyword>
<dbReference type="InterPro" id="IPR022637">
    <property type="entry name" value="DNA_polIII_beta_cen"/>
</dbReference>
<evidence type="ECO:0000256" key="1">
    <source>
        <dbReference type="ARBA" id="ARBA00004496"/>
    </source>
</evidence>
<dbReference type="PANTHER" id="PTHR30478:SF0">
    <property type="entry name" value="BETA SLIDING CLAMP"/>
    <property type="match status" value="1"/>
</dbReference>
<name>A0ABV5SI05_9ACTN</name>
<keyword evidence="14" id="KW-1185">Reference proteome</keyword>
<evidence type="ECO:0000256" key="5">
    <source>
        <dbReference type="ARBA" id="ARBA00022695"/>
    </source>
</evidence>
<proteinExistence type="inferred from homology"/>
<feature type="domain" description="DNA polymerase III beta sliding clamp C-terminal" evidence="12">
    <location>
        <begin position="378"/>
        <end position="480"/>
    </location>
</feature>
<comment type="similarity">
    <text evidence="2">Belongs to the beta sliding clamp family.</text>
</comment>
<comment type="subcellular location">
    <subcellularLocation>
        <location evidence="1">Cytoplasm</location>
    </subcellularLocation>
</comment>
<feature type="domain" description="DNA polymerase III beta sliding clamp central" evidence="11">
    <location>
        <begin position="254"/>
        <end position="373"/>
    </location>
</feature>
<evidence type="ECO:0000256" key="7">
    <source>
        <dbReference type="ARBA" id="ARBA00022932"/>
    </source>
</evidence>
<dbReference type="SUPFAM" id="SSF55979">
    <property type="entry name" value="DNA clamp"/>
    <property type="match status" value="3"/>
</dbReference>
<dbReference type="Gene3D" id="3.10.150.10">
    <property type="entry name" value="DNA Polymerase III, subunit A, domain 2"/>
    <property type="match status" value="3"/>
</dbReference>
<keyword evidence="7" id="KW-0239">DNA-directed DNA polymerase</keyword>
<dbReference type="GO" id="GO:0003887">
    <property type="term" value="F:DNA-directed DNA polymerase activity"/>
    <property type="evidence" value="ECO:0007669"/>
    <property type="project" value="UniProtKB-EC"/>
</dbReference>
<feature type="region of interest" description="Disordered" evidence="9">
    <location>
        <begin position="1"/>
        <end position="127"/>
    </location>
</feature>
<keyword evidence="5 13" id="KW-0548">Nucleotidyltransferase</keyword>
<dbReference type="SMART" id="SM00480">
    <property type="entry name" value="POL3Bc"/>
    <property type="match status" value="1"/>
</dbReference>
<dbReference type="InterPro" id="IPR046938">
    <property type="entry name" value="DNA_clamp_sf"/>
</dbReference>
<dbReference type="Pfam" id="PF02767">
    <property type="entry name" value="DNA_pol3_beta_2"/>
    <property type="match status" value="1"/>
</dbReference>
<evidence type="ECO:0000256" key="4">
    <source>
        <dbReference type="ARBA" id="ARBA00022679"/>
    </source>
</evidence>
<keyword evidence="4 13" id="KW-0808">Transferase</keyword>
<dbReference type="PANTHER" id="PTHR30478">
    <property type="entry name" value="DNA POLYMERASE III SUBUNIT BETA"/>
    <property type="match status" value="1"/>
</dbReference>
<evidence type="ECO:0000259" key="11">
    <source>
        <dbReference type="Pfam" id="PF02767"/>
    </source>
</evidence>
<dbReference type="RefSeq" id="WP_344999898.1">
    <property type="nucleotide sequence ID" value="NZ_BAAAXV010000009.1"/>
</dbReference>
<dbReference type="CDD" id="cd00140">
    <property type="entry name" value="beta_clamp"/>
    <property type="match status" value="1"/>
</dbReference>
<dbReference type="NCBIfam" id="TIGR00663">
    <property type="entry name" value="dnan"/>
    <property type="match status" value="1"/>
</dbReference>
<dbReference type="Proteomes" id="UP001589532">
    <property type="component" value="Unassembled WGS sequence"/>
</dbReference>
<dbReference type="InterPro" id="IPR001001">
    <property type="entry name" value="DNA_polIII_beta"/>
</dbReference>
<keyword evidence="6" id="KW-0235">DNA replication</keyword>
<accession>A0ABV5SI05</accession>
<evidence type="ECO:0000259" key="12">
    <source>
        <dbReference type="Pfam" id="PF02768"/>
    </source>
</evidence>
<feature type="domain" description="DNA polymerase III beta sliding clamp N-terminal" evidence="10">
    <location>
        <begin position="128"/>
        <end position="244"/>
    </location>
</feature>
<keyword evidence="8" id="KW-0238">DNA-binding</keyword>
<evidence type="ECO:0000256" key="3">
    <source>
        <dbReference type="ARBA" id="ARBA00022490"/>
    </source>
</evidence>
<feature type="compositionally biased region" description="Acidic residues" evidence="9">
    <location>
        <begin position="91"/>
        <end position="107"/>
    </location>
</feature>
<dbReference type="EMBL" id="JBHMBW010000104">
    <property type="protein sequence ID" value="MFB9631320.1"/>
    <property type="molecule type" value="Genomic_DNA"/>
</dbReference>
<dbReference type="Pfam" id="PF02768">
    <property type="entry name" value="DNA_pol3_beta_3"/>
    <property type="match status" value="1"/>
</dbReference>
<evidence type="ECO:0000256" key="6">
    <source>
        <dbReference type="ARBA" id="ARBA00022705"/>
    </source>
</evidence>